<dbReference type="EMBL" id="JAAAJA010000102">
    <property type="protein sequence ID" value="KAG0262252.1"/>
    <property type="molecule type" value="Genomic_DNA"/>
</dbReference>
<accession>A0A9P6U788</accession>
<keyword evidence="2" id="KW-0285">Flavoprotein</keyword>
<sequence length="450" mass="49799">MSSKISPRDNPAPHVMIAGAGLGGILLGVLLERIGIPYQIFERSASLRPLGSAMGFGANILPVFDQLGILDDLLKVSYPCHSVDMFDPDLLPLGGFEFDQYKKRTGYDTIMFPRPAVHSLLLSQLPPEKVKLGKRVLSMQQDDDGVKIQCSDGTAYEGDILVGADGAYSAVRQGLYKLVSANGNLPASDREGLSTGHICMVGTTHSLDPEKYPALKDEFSHCKRIIGRPGSKYSWSVVTVPGNKVCWALIAQLDTVEAKSVVLMNSEWGPESNAAMIKDCHDFPSPLGGTMGELIDATPEDMISKVFLEDKLFDTWNFGRTVLIGDGAVNAFQDAVILANCIYEMSSVTHENISAALKDYRSQRYPHAKYEIDKTRVMGKMLYGQTEQFLKDASYRPQCNFLPHMKNRGSVPVLEQKRSEKYNQKQEPEEQQQQQQQQNEQGNDRTTVVV</sequence>
<feature type="region of interest" description="Disordered" evidence="6">
    <location>
        <begin position="410"/>
        <end position="450"/>
    </location>
</feature>
<dbReference type="AlphaFoldDB" id="A0A9P6U788"/>
<protein>
    <recommendedName>
        <fullName evidence="8">FAD-binding domain-containing protein</fullName>
    </recommendedName>
</protein>
<dbReference type="InterPro" id="IPR050493">
    <property type="entry name" value="FAD-dep_Monooxygenase_BioMet"/>
</dbReference>
<organism evidence="9 10">
    <name type="scientific">Mortierella polycephala</name>
    <dbReference type="NCBI Taxonomy" id="41804"/>
    <lineage>
        <taxon>Eukaryota</taxon>
        <taxon>Fungi</taxon>
        <taxon>Fungi incertae sedis</taxon>
        <taxon>Mucoromycota</taxon>
        <taxon>Mortierellomycotina</taxon>
        <taxon>Mortierellomycetes</taxon>
        <taxon>Mortierellales</taxon>
        <taxon>Mortierellaceae</taxon>
        <taxon>Mortierella</taxon>
    </lineage>
</organism>
<name>A0A9P6U788_9FUNG</name>
<evidence type="ECO:0000256" key="4">
    <source>
        <dbReference type="ARBA" id="ARBA00023002"/>
    </source>
</evidence>
<evidence type="ECO:0000259" key="8">
    <source>
        <dbReference type="Pfam" id="PF01494"/>
    </source>
</evidence>
<comment type="caution">
    <text evidence="9">The sequence shown here is derived from an EMBL/GenBank/DDBJ whole genome shotgun (WGS) entry which is preliminary data.</text>
</comment>
<keyword evidence="5" id="KW-0503">Monooxygenase</keyword>
<proteinExistence type="inferred from homology"/>
<keyword evidence="7" id="KW-0472">Membrane</keyword>
<keyword evidence="7" id="KW-0812">Transmembrane</keyword>
<dbReference type="OrthoDB" id="655030at2759"/>
<keyword evidence="4" id="KW-0560">Oxidoreductase</keyword>
<evidence type="ECO:0000313" key="9">
    <source>
        <dbReference type="EMBL" id="KAG0262252.1"/>
    </source>
</evidence>
<evidence type="ECO:0000256" key="2">
    <source>
        <dbReference type="ARBA" id="ARBA00022630"/>
    </source>
</evidence>
<evidence type="ECO:0000256" key="6">
    <source>
        <dbReference type="SAM" id="MobiDB-lite"/>
    </source>
</evidence>
<keyword evidence="3" id="KW-0274">FAD</keyword>
<dbReference type="Proteomes" id="UP000726737">
    <property type="component" value="Unassembled WGS sequence"/>
</dbReference>
<evidence type="ECO:0000256" key="7">
    <source>
        <dbReference type="SAM" id="Phobius"/>
    </source>
</evidence>
<gene>
    <name evidence="9" type="ORF">BG011_000158</name>
</gene>
<evidence type="ECO:0000256" key="5">
    <source>
        <dbReference type="ARBA" id="ARBA00023033"/>
    </source>
</evidence>
<evidence type="ECO:0000313" key="10">
    <source>
        <dbReference type="Proteomes" id="UP000726737"/>
    </source>
</evidence>
<feature type="compositionally biased region" description="Low complexity" evidence="6">
    <location>
        <begin position="431"/>
        <end position="441"/>
    </location>
</feature>
<feature type="compositionally biased region" description="Basic and acidic residues" evidence="6">
    <location>
        <begin position="415"/>
        <end position="428"/>
    </location>
</feature>
<dbReference type="GO" id="GO:0004497">
    <property type="term" value="F:monooxygenase activity"/>
    <property type="evidence" value="ECO:0007669"/>
    <property type="project" value="UniProtKB-KW"/>
</dbReference>
<reference evidence="9" key="1">
    <citation type="journal article" date="2020" name="Fungal Divers.">
        <title>Resolving the Mortierellaceae phylogeny through synthesis of multi-gene phylogenetics and phylogenomics.</title>
        <authorList>
            <person name="Vandepol N."/>
            <person name="Liber J."/>
            <person name="Desiro A."/>
            <person name="Na H."/>
            <person name="Kennedy M."/>
            <person name="Barry K."/>
            <person name="Grigoriev I.V."/>
            <person name="Miller A.N."/>
            <person name="O'Donnell K."/>
            <person name="Stajich J.E."/>
            <person name="Bonito G."/>
        </authorList>
    </citation>
    <scope>NUCLEOTIDE SEQUENCE</scope>
    <source>
        <strain evidence="9">KOD948</strain>
    </source>
</reference>
<dbReference type="Gene3D" id="3.50.50.60">
    <property type="entry name" value="FAD/NAD(P)-binding domain"/>
    <property type="match status" value="1"/>
</dbReference>
<dbReference type="PANTHER" id="PTHR13789">
    <property type="entry name" value="MONOOXYGENASE"/>
    <property type="match status" value="1"/>
</dbReference>
<keyword evidence="7" id="KW-1133">Transmembrane helix</keyword>
<dbReference type="GO" id="GO:0071949">
    <property type="term" value="F:FAD binding"/>
    <property type="evidence" value="ECO:0007669"/>
    <property type="project" value="InterPro"/>
</dbReference>
<comment type="similarity">
    <text evidence="1">Belongs to the paxM FAD-dependent monooxygenase family.</text>
</comment>
<dbReference type="PANTHER" id="PTHR13789:SF309">
    <property type="entry name" value="PUTATIVE (AFU_ORTHOLOGUE AFUA_6G14510)-RELATED"/>
    <property type="match status" value="1"/>
</dbReference>
<dbReference type="Pfam" id="PF01494">
    <property type="entry name" value="FAD_binding_3"/>
    <property type="match status" value="1"/>
</dbReference>
<dbReference type="InterPro" id="IPR036188">
    <property type="entry name" value="FAD/NAD-bd_sf"/>
</dbReference>
<feature type="transmembrane region" description="Helical" evidence="7">
    <location>
        <begin position="12"/>
        <end position="31"/>
    </location>
</feature>
<keyword evidence="10" id="KW-1185">Reference proteome</keyword>
<evidence type="ECO:0000256" key="1">
    <source>
        <dbReference type="ARBA" id="ARBA00007992"/>
    </source>
</evidence>
<dbReference type="SUPFAM" id="SSF51905">
    <property type="entry name" value="FAD/NAD(P)-binding domain"/>
    <property type="match status" value="1"/>
</dbReference>
<feature type="domain" description="FAD-binding" evidence="8">
    <location>
        <begin position="15"/>
        <end position="175"/>
    </location>
</feature>
<evidence type="ECO:0000256" key="3">
    <source>
        <dbReference type="ARBA" id="ARBA00022827"/>
    </source>
</evidence>
<dbReference type="PRINTS" id="PR00420">
    <property type="entry name" value="RNGMNOXGNASE"/>
</dbReference>
<dbReference type="InterPro" id="IPR002938">
    <property type="entry name" value="FAD-bd"/>
</dbReference>